<dbReference type="Gene3D" id="1.10.30.50">
    <property type="match status" value="1"/>
</dbReference>
<evidence type="ECO:0000313" key="2">
    <source>
        <dbReference type="Proteomes" id="UP000671940"/>
    </source>
</evidence>
<dbReference type="Proteomes" id="UP000671940">
    <property type="component" value="Segment"/>
</dbReference>
<name>A0A858NPN7_9CAUD</name>
<gene>
    <name evidence="1" type="ORF">XccvBFoX3_gp02</name>
</gene>
<keyword evidence="2" id="KW-1185">Reference proteome</keyword>
<accession>A0A858NPN7</accession>
<protein>
    <submittedName>
        <fullName evidence="1">Glycolate dehydrogenase</fullName>
    </submittedName>
</protein>
<sequence>MNEIISKAEAKAQGLKRYFTGKPCPNGHVVERQVSGGGCVECTRANAAAWYAANADRHRANAAAWRAENPERQRANVAAWRAANPERKRANVAAWRAANPEKASAHWSNRRARKAAAIPADWSDFDQFVMEEAAAACKRREEMTGYAWHVDHMIPLAKGGLHCATNIQVIPASMNMSKGDKLTLTERMEWIGSLPGA</sequence>
<dbReference type="EMBL" id="MT161383">
    <property type="protein sequence ID" value="QJB21902.1"/>
    <property type="molecule type" value="Genomic_DNA"/>
</dbReference>
<proteinExistence type="predicted"/>
<reference evidence="1" key="1">
    <citation type="submission" date="2020-03" db="EMBL/GenBank/DDBJ databases">
        <title>Development of an integrated pest management strategy to control Xanthomonas campestris pv. campestris using bacteriophages.</title>
        <authorList>
            <person name="Holtappels D."/>
            <person name="Lavigne R."/>
            <person name="Wagemans J."/>
        </authorList>
    </citation>
    <scope>NUCLEOTIDE SEQUENCE</scope>
</reference>
<evidence type="ECO:0000313" key="1">
    <source>
        <dbReference type="EMBL" id="QJB21902.1"/>
    </source>
</evidence>
<organism evidence="1 2">
    <name type="scientific">Xanthomonas phage FoX3</name>
    <dbReference type="NCBI Taxonomy" id="2723899"/>
    <lineage>
        <taxon>Viruses</taxon>
        <taxon>Duplodnaviria</taxon>
        <taxon>Heunggongvirae</taxon>
        <taxon>Uroviricota</taxon>
        <taxon>Caudoviricetes</taxon>
        <taxon>Foxunavirus</taxon>
        <taxon>Foxunavirus fox3</taxon>
    </lineage>
</organism>